<evidence type="ECO:0000313" key="17">
    <source>
        <dbReference type="Proteomes" id="UP001202479"/>
    </source>
</evidence>
<accession>A0AAI9WYB3</accession>
<keyword evidence="10 13" id="KW-1133">Transmembrane helix</keyword>
<feature type="domain" description="Peptidase S9 prolyl oligopeptidase catalytic" evidence="14">
    <location>
        <begin position="646"/>
        <end position="857"/>
    </location>
</feature>
<keyword evidence="5" id="KW-0645">Protease</keyword>
<dbReference type="PANTHER" id="PTHR11731">
    <property type="entry name" value="PROTEASE FAMILY S9B,C DIPEPTIDYL-PEPTIDASE IV-RELATED"/>
    <property type="match status" value="1"/>
</dbReference>
<reference evidence="16" key="1">
    <citation type="journal article" date="2022" name="DNA Res.">
        <title>Genome analysis of five recently described species of the CUG-Ser clade uncovers Candida theae as a new hybrid lineage with pathogenic potential in the Candida parapsilosis species complex.</title>
        <authorList>
            <person name="Mixao V."/>
            <person name="Del Olmo V."/>
            <person name="Hegedusova E."/>
            <person name="Saus E."/>
            <person name="Pryszcz L."/>
            <person name="Cillingova A."/>
            <person name="Nosek J."/>
            <person name="Gabaldon T."/>
        </authorList>
    </citation>
    <scope>NUCLEOTIDE SEQUENCE</scope>
    <source>
        <strain evidence="16">CBS 10844</strain>
    </source>
</reference>
<evidence type="ECO:0000256" key="10">
    <source>
        <dbReference type="ARBA" id="ARBA00022989"/>
    </source>
</evidence>
<keyword evidence="12" id="KW-0325">Glycoprotein</keyword>
<dbReference type="InterPro" id="IPR001375">
    <property type="entry name" value="Peptidase_S9_cat"/>
</dbReference>
<feature type="domain" description="Dipeptidylpeptidase IV N-terminal" evidence="15">
    <location>
        <begin position="177"/>
        <end position="558"/>
    </location>
</feature>
<name>A0AAI9WYB3_9ASCO</name>
<sequence length="862" mass="98403">MYLDIDSKTMLSNKSQGNKAYKRFVVFTALLSILIWGTSFLLRTIDNFNANFTIQTIEDVKIGIQNVGLDSEDVTIKPHFASPRSKSNNLGGKLPFTKKVYDEHTLVAKLHDVQWTKEPQSIYNDRGTYILEEDKDGNEYRVVVKSIVDDAFEHTLINQSTINYDGIEYKIEEYIVSPDLQKVILKTNVSSTWRHSSLALYWILTVETKEVNSLYTTTTTNSSSGDDDDDDDDDSKNVKISAVAWSPDSRNIAFILNNNIYLKNVQSGETTQVTNDGSAEIFNGKPDWVYEEEVFSDDIVLWWSPNSDKIAFLKSNNTEVPEYTLPLYAQDKFADYPEVVKIKYPKAGYPNPIVDVLTYDLKKGIVENHLLKSSRIGFSDRLITEVVWIGDKLLVKTSNRASDLLEVFLVGEKSVNLVRSHEAVNSWFEVTSHTLYVPKNKTLGRKHDGYVDTVVVNGYNHLAYFSPADNPEYQLLTKGEWEVIDGVGAFDYNRNIVYFTSTMKSAIERHVHSIDLLDRTNNGLPYIKDITTKEGYYSSSFSSGARFLFLTDLGPEVPTQRINDLKLGKNVKTIEDNSALVKKLRDYELPQVNYGTVELTDEETGGGKFYVNSMETLPPNFDKRKKYPVLFFVYGGPGSQQVNKRWSLSFSSVVAAELDAVVVTIDGRGTGFNNLNYKMGSQFKFIVRDKLGKYEPIDVINAGRVWAKKSYVDPERMAVWGWSYGGFLTLKTLETDVEKPVFNYGVAIAPVTRWNLYDSIYTERYLRTPQENPQGYQTGSIHNYTNFKHVRKFFIGHGSGDDNVHMQHSLQLLDEFNLAEIENFEFMIFPDSNHAMSYHNGNKVVYDRILNFLERAFEWEFV</sequence>
<keyword evidence="11 13" id="KW-0472">Membrane</keyword>
<dbReference type="Pfam" id="PF00930">
    <property type="entry name" value="DPPIV_N"/>
    <property type="match status" value="1"/>
</dbReference>
<evidence type="ECO:0000259" key="15">
    <source>
        <dbReference type="Pfam" id="PF00930"/>
    </source>
</evidence>
<feature type="transmembrane region" description="Helical" evidence="13">
    <location>
        <begin position="21"/>
        <end position="42"/>
    </location>
</feature>
<dbReference type="GeneID" id="73379983"/>
<comment type="similarity">
    <text evidence="2">Belongs to the peptidase S9B family.</text>
</comment>
<evidence type="ECO:0000256" key="11">
    <source>
        <dbReference type="ARBA" id="ARBA00023136"/>
    </source>
</evidence>
<dbReference type="Proteomes" id="UP001202479">
    <property type="component" value="Unassembled WGS sequence"/>
</dbReference>
<dbReference type="Gene3D" id="3.40.50.1820">
    <property type="entry name" value="alpha/beta hydrolase"/>
    <property type="match status" value="1"/>
</dbReference>
<keyword evidence="8" id="KW-0720">Serine protease</keyword>
<dbReference type="PANTHER" id="PTHR11731:SF200">
    <property type="entry name" value="DIPEPTIDYL PEPTIDASE 10, ISOFORM B"/>
    <property type="match status" value="1"/>
</dbReference>
<gene>
    <name evidence="16" type="ORF">KGF56_002366</name>
</gene>
<dbReference type="GO" id="GO:0005774">
    <property type="term" value="C:vacuolar membrane"/>
    <property type="evidence" value="ECO:0007669"/>
    <property type="project" value="UniProtKB-SubCell"/>
</dbReference>
<comment type="caution">
    <text evidence="16">The sequence shown here is derived from an EMBL/GenBank/DDBJ whole genome shotgun (WGS) entry which is preliminary data.</text>
</comment>
<keyword evidence="3" id="KW-0031">Aminopeptidase</keyword>
<dbReference type="GO" id="GO:0008239">
    <property type="term" value="F:dipeptidyl-peptidase activity"/>
    <property type="evidence" value="ECO:0007669"/>
    <property type="project" value="TreeGrafter"/>
</dbReference>
<comment type="subcellular location">
    <subcellularLocation>
        <location evidence="1">Vacuole membrane</location>
        <topology evidence="1">Single-pass type II membrane protein</topology>
    </subcellularLocation>
</comment>
<evidence type="ECO:0000256" key="13">
    <source>
        <dbReference type="SAM" id="Phobius"/>
    </source>
</evidence>
<dbReference type="PROSITE" id="PS00708">
    <property type="entry name" value="PRO_ENDOPEP_SER"/>
    <property type="match status" value="1"/>
</dbReference>
<dbReference type="GO" id="GO:0004252">
    <property type="term" value="F:serine-type endopeptidase activity"/>
    <property type="evidence" value="ECO:0007669"/>
    <property type="project" value="InterPro"/>
</dbReference>
<dbReference type="Gene3D" id="2.140.10.30">
    <property type="entry name" value="Dipeptidylpeptidase IV, N-terminal domain"/>
    <property type="match status" value="1"/>
</dbReference>
<dbReference type="Pfam" id="PF00326">
    <property type="entry name" value="Peptidase_S9"/>
    <property type="match status" value="1"/>
</dbReference>
<dbReference type="SUPFAM" id="SSF53474">
    <property type="entry name" value="alpha/beta-Hydrolases"/>
    <property type="match status" value="1"/>
</dbReference>
<evidence type="ECO:0000256" key="4">
    <source>
        <dbReference type="ARBA" id="ARBA00022554"/>
    </source>
</evidence>
<evidence type="ECO:0000256" key="9">
    <source>
        <dbReference type="ARBA" id="ARBA00022968"/>
    </source>
</evidence>
<dbReference type="GO" id="GO:0004177">
    <property type="term" value="F:aminopeptidase activity"/>
    <property type="evidence" value="ECO:0007669"/>
    <property type="project" value="UniProtKB-KW"/>
</dbReference>
<evidence type="ECO:0000256" key="5">
    <source>
        <dbReference type="ARBA" id="ARBA00022670"/>
    </source>
</evidence>
<dbReference type="SUPFAM" id="SSF82171">
    <property type="entry name" value="DPP6 N-terminal domain-like"/>
    <property type="match status" value="1"/>
</dbReference>
<dbReference type="GO" id="GO:0005886">
    <property type="term" value="C:plasma membrane"/>
    <property type="evidence" value="ECO:0007669"/>
    <property type="project" value="TreeGrafter"/>
</dbReference>
<keyword evidence="6 13" id="KW-0812">Transmembrane</keyword>
<proteinExistence type="inferred from homology"/>
<protein>
    <submittedName>
        <fullName evidence="16">DAPB</fullName>
    </submittedName>
</protein>
<dbReference type="RefSeq" id="XP_049180594.1">
    <property type="nucleotide sequence ID" value="XM_049323587.1"/>
</dbReference>
<evidence type="ECO:0000259" key="14">
    <source>
        <dbReference type="Pfam" id="PF00326"/>
    </source>
</evidence>
<dbReference type="GO" id="GO:0006508">
    <property type="term" value="P:proteolysis"/>
    <property type="evidence" value="ECO:0007669"/>
    <property type="project" value="UniProtKB-KW"/>
</dbReference>
<evidence type="ECO:0000313" key="16">
    <source>
        <dbReference type="EMBL" id="KAI3404849.2"/>
    </source>
</evidence>
<keyword evidence="7" id="KW-0378">Hydrolase</keyword>
<dbReference type="AlphaFoldDB" id="A0AAI9WYB3"/>
<dbReference type="FunFam" id="3.40.50.1820:FF:000003">
    <property type="entry name" value="Dipeptidyl peptidase 4"/>
    <property type="match status" value="1"/>
</dbReference>
<keyword evidence="17" id="KW-1185">Reference proteome</keyword>
<evidence type="ECO:0000256" key="12">
    <source>
        <dbReference type="ARBA" id="ARBA00023180"/>
    </source>
</evidence>
<evidence type="ECO:0000256" key="3">
    <source>
        <dbReference type="ARBA" id="ARBA00022438"/>
    </source>
</evidence>
<evidence type="ECO:0000256" key="7">
    <source>
        <dbReference type="ARBA" id="ARBA00022801"/>
    </source>
</evidence>
<dbReference type="EMBL" id="JAHUZD010000074">
    <property type="protein sequence ID" value="KAI3404849.2"/>
    <property type="molecule type" value="Genomic_DNA"/>
</dbReference>
<keyword evidence="9" id="KW-0735">Signal-anchor</keyword>
<evidence type="ECO:0000256" key="2">
    <source>
        <dbReference type="ARBA" id="ARBA00006150"/>
    </source>
</evidence>
<evidence type="ECO:0000256" key="1">
    <source>
        <dbReference type="ARBA" id="ARBA00004576"/>
    </source>
</evidence>
<evidence type="ECO:0000256" key="8">
    <source>
        <dbReference type="ARBA" id="ARBA00022825"/>
    </source>
</evidence>
<evidence type="ECO:0000256" key="6">
    <source>
        <dbReference type="ARBA" id="ARBA00022692"/>
    </source>
</evidence>
<keyword evidence="4" id="KW-0926">Vacuole</keyword>
<dbReference type="InterPro" id="IPR002471">
    <property type="entry name" value="Pept_S9_AS"/>
</dbReference>
<dbReference type="InterPro" id="IPR050278">
    <property type="entry name" value="Serine_Prot_S9B/DPPIV"/>
</dbReference>
<dbReference type="InterPro" id="IPR002469">
    <property type="entry name" value="Peptidase_S9B_N"/>
</dbReference>
<organism evidence="16 17">
    <name type="scientific">Candida oxycetoniae</name>
    <dbReference type="NCBI Taxonomy" id="497107"/>
    <lineage>
        <taxon>Eukaryota</taxon>
        <taxon>Fungi</taxon>
        <taxon>Dikarya</taxon>
        <taxon>Ascomycota</taxon>
        <taxon>Saccharomycotina</taxon>
        <taxon>Pichiomycetes</taxon>
        <taxon>Debaryomycetaceae</taxon>
        <taxon>Candida/Lodderomyces clade</taxon>
        <taxon>Candida</taxon>
    </lineage>
</organism>
<dbReference type="InterPro" id="IPR029058">
    <property type="entry name" value="AB_hydrolase_fold"/>
</dbReference>